<evidence type="ECO:0000256" key="3">
    <source>
        <dbReference type="SAM" id="MobiDB-lite"/>
    </source>
</evidence>
<dbReference type="RefSeq" id="XP_018076744.1">
    <property type="nucleotide sequence ID" value="XM_018211486.1"/>
</dbReference>
<organism evidence="4 5">
    <name type="scientific">Mollisia scopiformis</name>
    <name type="common">Conifer needle endophyte fungus</name>
    <name type="synonym">Phialocephala scopiformis</name>
    <dbReference type="NCBI Taxonomy" id="149040"/>
    <lineage>
        <taxon>Eukaryota</taxon>
        <taxon>Fungi</taxon>
        <taxon>Dikarya</taxon>
        <taxon>Ascomycota</taxon>
        <taxon>Pezizomycotina</taxon>
        <taxon>Leotiomycetes</taxon>
        <taxon>Helotiales</taxon>
        <taxon>Mollisiaceae</taxon>
        <taxon>Mollisia</taxon>
    </lineage>
</organism>
<proteinExistence type="inferred from homology"/>
<gene>
    <name evidence="4" type="ORF">LY89DRAFT_636366</name>
</gene>
<feature type="region of interest" description="Disordered" evidence="3">
    <location>
        <begin position="415"/>
        <end position="438"/>
    </location>
</feature>
<dbReference type="PANTHER" id="PTHR22767:SF3">
    <property type="entry name" value="N-ALPHA-ACETYLTRANSFERASE 25, NATB AUXILIARY SUBUNIT"/>
    <property type="match status" value="1"/>
</dbReference>
<evidence type="ECO:0000256" key="1">
    <source>
        <dbReference type="ARBA" id="ARBA00006298"/>
    </source>
</evidence>
<keyword evidence="2" id="KW-0175">Coiled coil</keyword>
<protein>
    <submittedName>
        <fullName evidence="4">Uncharacterized protein</fullName>
    </submittedName>
</protein>
<dbReference type="Proteomes" id="UP000070700">
    <property type="component" value="Unassembled WGS sequence"/>
</dbReference>
<dbReference type="GeneID" id="28821212"/>
<name>A0A194XQQ5_MOLSC</name>
<dbReference type="InterPro" id="IPR019183">
    <property type="entry name" value="NAA25_NatB_aux_su"/>
</dbReference>
<dbReference type="GO" id="GO:0031416">
    <property type="term" value="C:NatB complex"/>
    <property type="evidence" value="ECO:0007669"/>
    <property type="project" value="TreeGrafter"/>
</dbReference>
<reference evidence="4 5" key="1">
    <citation type="submission" date="2015-10" db="EMBL/GenBank/DDBJ databases">
        <title>Full genome of DAOMC 229536 Phialocephala scopiformis, a fungal endophyte of spruce producing the potent anti-insectan compound rugulosin.</title>
        <authorList>
            <consortium name="DOE Joint Genome Institute"/>
            <person name="Walker A.K."/>
            <person name="Frasz S.L."/>
            <person name="Seifert K.A."/>
            <person name="Miller J.D."/>
            <person name="Mondo S.J."/>
            <person name="Labutti K."/>
            <person name="Lipzen A."/>
            <person name="Dockter R."/>
            <person name="Kennedy M."/>
            <person name="Grigoriev I.V."/>
            <person name="Spatafora J.W."/>
        </authorList>
    </citation>
    <scope>NUCLEOTIDE SEQUENCE [LARGE SCALE GENOMIC DNA]</scope>
    <source>
        <strain evidence="4 5">CBS 120377</strain>
    </source>
</reference>
<evidence type="ECO:0000256" key="2">
    <source>
        <dbReference type="SAM" id="Coils"/>
    </source>
</evidence>
<dbReference type="Pfam" id="PF09797">
    <property type="entry name" value="NatB_MDM20"/>
    <property type="match status" value="1"/>
</dbReference>
<comment type="similarity">
    <text evidence="1">Belongs to the MDM20/NAA25 family.</text>
</comment>
<feature type="coiled-coil region" evidence="2">
    <location>
        <begin position="851"/>
        <end position="878"/>
    </location>
</feature>
<sequence length="1011" mass="114236">MDNLQDRQDVPIWNAIEAKNFKQALKLVDKRLAKKSTDYLEALKIYIRSLLPQVSEKSAVILHLEDVVARKAVLSDLAAIELYEDALEEVLPGSREVWIKTIGELRWRCIKAVPKNEDTSLACLQSCLSRDDLDHARQIANSLEKNFPNSHLYIFWNITSMFMFSISPQCPENQRKIWGGLALGQIGKLAAATRQATDMKQLPIRSIQTPQELLLLDRITEVFGKSENRLEYLQDKHLGPESTVAKGEWSLWRLRLKLMTEANHWQDLFDLCGTLLKRARTPNDSNQLVEASFSDWTVWEAYLKSASKLENRGNYNEIREEVEAHLDPACEIDKGWKRNASLAKVKLSFECSASFSQNAPSIGPSDKLSSQPNVILDYLQEYGDASTAYNDIRQFVEVLKPDERSQLMSMLEDNTALEKPQQPTGPVDPEAADISDSRNLSTASKITRAVNRLKLKHLIKSSIPEQERRQSFAETQQFKCSSCANDCGVFCRSCLVQLAEESVQSYRSAISDDGQITKSLLSTDRHPADDFCVLAAMCLIKLGRSNISPHSENLKSSGIVYLLQAMVLLESAWLRSKSNFQLSLMLVRLYSHLGCGSLAMRAYQRLFLKEVQLDTLSYTMFDRISTLHPHPIHDSSGGSSNTRTLIEQLQKQQKLYKTSREHINKNIWLSFKHGSYNSIFEFREVTQKLSHSISAVMSVVETNRIHRFITSKVPAGAIRQMYGLIPADVESRERVLSDNNDYETFPNFESSRAPGFEELSRFIPGPSESRYRVTLLAERIMLIVDPSPELNGERSILQQSLSRHIKQDSTSKVGVKSMTRAEQIAAHAHRAMAIILTESCDQELWLEGDFKTRLEGLNQELSNRLEELAELIGAMETVIPAFQTTLNAIYTAYEVGRSALNFCKYLSTKGKAVHLSQTEASKKVTQAAEQLIRVVMEKCAFIKKGLDEGGWIDKVLESVFPDSQTGSELSLTEAVRKVTDEVFMEEWAGDVVESWKDSIAGFSYIKIPTKV</sequence>
<dbReference type="EMBL" id="KQ947406">
    <property type="protein sequence ID" value="KUJ22389.1"/>
    <property type="molecule type" value="Genomic_DNA"/>
</dbReference>
<dbReference type="AlphaFoldDB" id="A0A194XQQ5"/>
<evidence type="ECO:0000313" key="5">
    <source>
        <dbReference type="Proteomes" id="UP000070700"/>
    </source>
</evidence>
<dbReference type="STRING" id="149040.A0A194XQQ5"/>
<dbReference type="PANTHER" id="PTHR22767">
    <property type="entry name" value="N-TERMINAL ACETYLTRANSFERASE-RELATED"/>
    <property type="match status" value="1"/>
</dbReference>
<evidence type="ECO:0000313" key="4">
    <source>
        <dbReference type="EMBL" id="KUJ22389.1"/>
    </source>
</evidence>
<dbReference type="InParanoid" id="A0A194XQQ5"/>
<accession>A0A194XQQ5</accession>
<dbReference type="KEGG" id="psco:LY89DRAFT_636366"/>
<keyword evidence="5" id="KW-1185">Reference proteome</keyword>
<dbReference type="OrthoDB" id="1874341at2759"/>